<dbReference type="PIRSF" id="PIRSF000040">
    <property type="entry name" value="MMOH_comp"/>
    <property type="match status" value="1"/>
</dbReference>
<dbReference type="InterPro" id="IPR009078">
    <property type="entry name" value="Ferritin-like_SF"/>
</dbReference>
<proteinExistence type="predicted"/>
<dbReference type="Proteomes" id="UP000242469">
    <property type="component" value="Unassembled WGS sequence"/>
</dbReference>
<evidence type="ECO:0000256" key="1">
    <source>
        <dbReference type="ARBA" id="ARBA00023002"/>
    </source>
</evidence>
<dbReference type="GO" id="GO:0016709">
    <property type="term" value="F:oxidoreductase activity, acting on paired donors, with incorporation or reduction of molecular oxygen, NAD(P)H as one donor, and incorporation of one atom of oxygen"/>
    <property type="evidence" value="ECO:0007669"/>
    <property type="project" value="InterPro"/>
</dbReference>
<evidence type="ECO:0000313" key="3">
    <source>
        <dbReference type="EMBL" id="SEA50237.1"/>
    </source>
</evidence>
<dbReference type="InterPro" id="IPR012348">
    <property type="entry name" value="RNR-like"/>
</dbReference>
<dbReference type="AlphaFoldDB" id="A0A1H4BQ76"/>
<keyword evidence="4" id="KW-1185">Reference proteome</keyword>
<dbReference type="InterPro" id="IPR003430">
    <property type="entry name" value="Phenol_Hydrox"/>
</dbReference>
<dbReference type="Gene3D" id="1.10.620.20">
    <property type="entry name" value="Ribonucleotide Reductase, subunit A"/>
    <property type="match status" value="1"/>
</dbReference>
<organism evidence="3 4">
    <name type="scientific">Marinobacterium iners DSM 11526</name>
    <dbReference type="NCBI Taxonomy" id="1122198"/>
    <lineage>
        <taxon>Bacteria</taxon>
        <taxon>Pseudomonadati</taxon>
        <taxon>Pseudomonadota</taxon>
        <taxon>Gammaproteobacteria</taxon>
        <taxon>Oceanospirillales</taxon>
        <taxon>Oceanospirillaceae</taxon>
        <taxon>Marinobacterium</taxon>
    </lineage>
</organism>
<dbReference type="OrthoDB" id="9806768at2"/>
<protein>
    <submittedName>
        <fullName evidence="3">Phenol 2-monooxygenase P1 subunit</fullName>
    </submittedName>
</protein>
<name>A0A1H4BQ76_9GAMM</name>
<accession>A0A1H4BQ76</accession>
<gene>
    <name evidence="3" type="ORF">SAMN02745729_10426</name>
</gene>
<dbReference type="CDD" id="cd01058">
    <property type="entry name" value="AAMH_B"/>
    <property type="match status" value="1"/>
</dbReference>
<keyword evidence="2 3" id="KW-0503">Monooxygenase</keyword>
<evidence type="ECO:0000256" key="2">
    <source>
        <dbReference type="ARBA" id="ARBA00023033"/>
    </source>
</evidence>
<dbReference type="InterPro" id="IPR012078">
    <property type="entry name" value="MP_mOase_hydro"/>
</dbReference>
<dbReference type="RefSeq" id="WP_091824633.1">
    <property type="nucleotide sequence ID" value="NZ_FNRJ01000004.1"/>
</dbReference>
<sequence length="327" mass="37565">MTIEIKTATLEPVRNTYANVERRFGDKPATRYQEATYDLQSETNFHYRPLWQPDLELNDTRRTAIQMADWYALKDPRQFYYGTYVQQRAKMQENAESNYAFFEKRDLARHLSEERQAEVIRYLVPLRHLEHTANLNNMYGAAYGYGTAITQALLFDGMDRLGIAQYLSRIGLILDGNSGDALAEAKQQWMEADIWQGLRALCEEMLVTEDWFEVSVAQNLVVDTLVYDLVYAQFDQHLADNGAQDVAMLTEFMQLWYKDTTRWVDAVMKTTAAESEENKALLAQWIEKWRGKAAEALAPLASAMLNDEALAQSLAELDKRVAKAGIK</sequence>
<dbReference type="SUPFAM" id="SSF47240">
    <property type="entry name" value="Ferritin-like"/>
    <property type="match status" value="1"/>
</dbReference>
<dbReference type="STRING" id="1122198.SAMN02745729_10426"/>
<evidence type="ECO:0000313" key="4">
    <source>
        <dbReference type="Proteomes" id="UP000242469"/>
    </source>
</evidence>
<dbReference type="Pfam" id="PF02332">
    <property type="entry name" value="Phenol_Hydrox"/>
    <property type="match status" value="1"/>
</dbReference>
<dbReference type="EMBL" id="FNRJ01000004">
    <property type="protein sequence ID" value="SEA50237.1"/>
    <property type="molecule type" value="Genomic_DNA"/>
</dbReference>
<reference evidence="4" key="1">
    <citation type="submission" date="2016-10" db="EMBL/GenBank/DDBJ databases">
        <authorList>
            <person name="Varghese N."/>
            <person name="Submissions S."/>
        </authorList>
    </citation>
    <scope>NUCLEOTIDE SEQUENCE [LARGE SCALE GENOMIC DNA]</scope>
    <source>
        <strain evidence="4">DSM 11526</strain>
    </source>
</reference>
<keyword evidence="1" id="KW-0560">Oxidoreductase</keyword>